<sequence>MMDLTFTTLSHWDQEQWNQLRPIYEEAFPHGAKPEAILHGMLDRGIGFLHGGYQGTEAVTMAVTGLAGPANDRKLILDYMAVRQDLRGQGLGRLFLRQIRDWAIREHGINAIILEAEAEDNEVNRTRLQFWQQCGFIPTDYVHTYIWVPEPYRGLVLPLEPDFELKDNGQSLFRYITALHEKAYRKR</sequence>
<dbReference type="Proteomes" id="UP000609323">
    <property type="component" value="Unassembled WGS sequence"/>
</dbReference>
<dbReference type="Pfam" id="PF13508">
    <property type="entry name" value="Acetyltransf_7"/>
    <property type="match status" value="1"/>
</dbReference>
<dbReference type="Gene3D" id="3.40.630.30">
    <property type="match status" value="1"/>
</dbReference>
<dbReference type="CDD" id="cd04301">
    <property type="entry name" value="NAT_SF"/>
    <property type="match status" value="1"/>
</dbReference>
<gene>
    <name evidence="2" type="ORF">GCM10010917_14080</name>
</gene>
<evidence type="ECO:0000313" key="3">
    <source>
        <dbReference type="Proteomes" id="UP000609323"/>
    </source>
</evidence>
<dbReference type="RefSeq" id="WP_229752563.1">
    <property type="nucleotide sequence ID" value="NZ_BMHF01000003.1"/>
</dbReference>
<dbReference type="InterPro" id="IPR016181">
    <property type="entry name" value="Acyl_CoA_acyltransferase"/>
</dbReference>
<evidence type="ECO:0000259" key="1">
    <source>
        <dbReference type="PROSITE" id="PS51186"/>
    </source>
</evidence>
<dbReference type="InterPro" id="IPR000182">
    <property type="entry name" value="GNAT_dom"/>
</dbReference>
<organism evidence="2 3">
    <name type="scientific">Paenibacillus physcomitrellae</name>
    <dbReference type="NCBI Taxonomy" id="1619311"/>
    <lineage>
        <taxon>Bacteria</taxon>
        <taxon>Bacillati</taxon>
        <taxon>Bacillota</taxon>
        <taxon>Bacilli</taxon>
        <taxon>Bacillales</taxon>
        <taxon>Paenibacillaceae</taxon>
        <taxon>Paenibacillus</taxon>
    </lineage>
</organism>
<proteinExistence type="predicted"/>
<keyword evidence="3" id="KW-1185">Reference proteome</keyword>
<dbReference type="PROSITE" id="PS51186">
    <property type="entry name" value="GNAT"/>
    <property type="match status" value="1"/>
</dbReference>
<reference evidence="3" key="1">
    <citation type="journal article" date="2019" name="Int. J. Syst. Evol. Microbiol.">
        <title>The Global Catalogue of Microorganisms (GCM) 10K type strain sequencing project: providing services to taxonomists for standard genome sequencing and annotation.</title>
        <authorList>
            <consortium name="The Broad Institute Genomics Platform"/>
            <consortium name="The Broad Institute Genome Sequencing Center for Infectious Disease"/>
            <person name="Wu L."/>
            <person name="Ma J."/>
        </authorList>
    </citation>
    <scope>NUCLEOTIDE SEQUENCE [LARGE SCALE GENOMIC DNA]</scope>
    <source>
        <strain evidence="3">CGMCC 1.15044</strain>
    </source>
</reference>
<feature type="domain" description="N-acetyltransferase" evidence="1">
    <location>
        <begin position="7"/>
        <end position="162"/>
    </location>
</feature>
<accession>A0ABQ1FTD6</accession>
<dbReference type="SUPFAM" id="SSF55729">
    <property type="entry name" value="Acyl-CoA N-acyltransferases (Nat)"/>
    <property type="match status" value="1"/>
</dbReference>
<comment type="caution">
    <text evidence="2">The sequence shown here is derived from an EMBL/GenBank/DDBJ whole genome shotgun (WGS) entry which is preliminary data.</text>
</comment>
<evidence type="ECO:0000313" key="2">
    <source>
        <dbReference type="EMBL" id="GGA30153.1"/>
    </source>
</evidence>
<name>A0ABQ1FTD6_9BACL</name>
<protein>
    <recommendedName>
        <fullName evidence="1">N-acetyltransferase domain-containing protein</fullName>
    </recommendedName>
</protein>
<dbReference type="EMBL" id="BMHF01000003">
    <property type="protein sequence ID" value="GGA30153.1"/>
    <property type="molecule type" value="Genomic_DNA"/>
</dbReference>